<evidence type="ECO:0000256" key="1">
    <source>
        <dbReference type="SAM" id="MobiDB-lite"/>
    </source>
</evidence>
<gene>
    <name evidence="3" type="ORF">GCM10022403_047640</name>
</gene>
<proteinExistence type="predicted"/>
<feature type="transmembrane region" description="Helical" evidence="2">
    <location>
        <begin position="212"/>
        <end position="233"/>
    </location>
</feature>
<name>A0ABP7I2A6_9ACTN</name>
<evidence type="ECO:0000313" key="4">
    <source>
        <dbReference type="Proteomes" id="UP001501009"/>
    </source>
</evidence>
<sequence>MSPRARRHSPLRAPTRRTGKPVAGKLSALRVRPVRPRSHPYPIPRRPNTWLHRAQARLCVLRMELDATYPPPDRPARDGVRFAVLQTGADCLLDSAQNLIKEAGERRSWLWRLRSWWSGHSYEGTLACLHAADVAVLAMSRPRRAWQRLDTILVTARPLRRGDPRLARVRALKSKQNPDDECLPWALAALLQAAYALQEERAVRSRNFRNRLIRAGSVLCLLLAAALVAPLWVDGAVPVCEAGRNCPDSLAPGVREVGVVMLLGVLGAALHVAARLQQMGGSWNPYGLPLFQELIKLPTGALTAVTGLVLVDTAALPVIQAPDAWRGVMTYAVVFGVAQLALTRTIDQRAEKLLAAEPAPDEVKQLEKAPEDHQDII</sequence>
<keyword evidence="4" id="KW-1185">Reference proteome</keyword>
<keyword evidence="2" id="KW-0812">Transmembrane</keyword>
<accession>A0ABP7I2A6</accession>
<keyword evidence="2" id="KW-1133">Transmembrane helix</keyword>
<keyword evidence="2" id="KW-0472">Membrane</keyword>
<feature type="compositionally biased region" description="Basic residues" evidence="1">
    <location>
        <begin position="1"/>
        <end position="19"/>
    </location>
</feature>
<dbReference type="Proteomes" id="UP001501009">
    <property type="component" value="Unassembled WGS sequence"/>
</dbReference>
<dbReference type="RefSeq" id="WP_275772584.1">
    <property type="nucleotide sequence ID" value="NZ_BAABDE010000020.1"/>
</dbReference>
<protein>
    <submittedName>
        <fullName evidence="3">Uncharacterized protein</fullName>
    </submittedName>
</protein>
<feature type="transmembrane region" description="Helical" evidence="2">
    <location>
        <begin position="253"/>
        <end position="273"/>
    </location>
</feature>
<dbReference type="EMBL" id="BAABDE010000020">
    <property type="protein sequence ID" value="GAA3807946.1"/>
    <property type="molecule type" value="Genomic_DNA"/>
</dbReference>
<organism evidence="3 4">
    <name type="scientific">Streptomyces coacervatus</name>
    <dbReference type="NCBI Taxonomy" id="647381"/>
    <lineage>
        <taxon>Bacteria</taxon>
        <taxon>Bacillati</taxon>
        <taxon>Actinomycetota</taxon>
        <taxon>Actinomycetes</taxon>
        <taxon>Kitasatosporales</taxon>
        <taxon>Streptomycetaceae</taxon>
        <taxon>Streptomyces</taxon>
    </lineage>
</organism>
<evidence type="ECO:0000313" key="3">
    <source>
        <dbReference type="EMBL" id="GAA3807946.1"/>
    </source>
</evidence>
<comment type="caution">
    <text evidence="3">The sequence shown here is derived from an EMBL/GenBank/DDBJ whole genome shotgun (WGS) entry which is preliminary data.</text>
</comment>
<evidence type="ECO:0000256" key="2">
    <source>
        <dbReference type="SAM" id="Phobius"/>
    </source>
</evidence>
<reference evidence="4" key="1">
    <citation type="journal article" date="2019" name="Int. J. Syst. Evol. Microbiol.">
        <title>The Global Catalogue of Microorganisms (GCM) 10K type strain sequencing project: providing services to taxonomists for standard genome sequencing and annotation.</title>
        <authorList>
            <consortium name="The Broad Institute Genomics Platform"/>
            <consortium name="The Broad Institute Genome Sequencing Center for Infectious Disease"/>
            <person name="Wu L."/>
            <person name="Ma J."/>
        </authorList>
    </citation>
    <scope>NUCLEOTIDE SEQUENCE [LARGE SCALE GENOMIC DNA]</scope>
    <source>
        <strain evidence="4">JCM 17138</strain>
    </source>
</reference>
<feature type="region of interest" description="Disordered" evidence="1">
    <location>
        <begin position="1"/>
        <end position="25"/>
    </location>
</feature>